<gene>
    <name evidence="1" type="ORF">CIHG_01140</name>
</gene>
<evidence type="ECO:0000313" key="2">
    <source>
        <dbReference type="Proteomes" id="UP000054563"/>
    </source>
</evidence>
<reference evidence="2" key="1">
    <citation type="journal article" date="2010" name="Genome Res.">
        <title>Population genomic sequencing of Coccidioides fungi reveals recent hybridization and transposon control.</title>
        <authorList>
            <person name="Neafsey D.E."/>
            <person name="Barker B.M."/>
            <person name="Sharpton T.J."/>
            <person name="Stajich J.E."/>
            <person name="Park D.J."/>
            <person name="Whiston E."/>
            <person name="Hung C.-Y."/>
            <person name="McMahan C."/>
            <person name="White J."/>
            <person name="Sykes S."/>
            <person name="Heiman D."/>
            <person name="Young S."/>
            <person name="Zeng Q."/>
            <person name="Abouelleil A."/>
            <person name="Aftuck L."/>
            <person name="Bessette D."/>
            <person name="Brown A."/>
            <person name="FitzGerald M."/>
            <person name="Lui A."/>
            <person name="Macdonald J.P."/>
            <person name="Priest M."/>
            <person name="Orbach M.J."/>
            <person name="Galgiani J.N."/>
            <person name="Kirkland T.N."/>
            <person name="Cole G.T."/>
            <person name="Birren B.W."/>
            <person name="Henn M.R."/>
            <person name="Taylor J.W."/>
            <person name="Rounsley S.D."/>
        </authorList>
    </citation>
    <scope>NUCLEOTIDE SEQUENCE [LARGE SCALE GENOMIC DNA]</scope>
    <source>
        <strain evidence="2">H538.4</strain>
    </source>
</reference>
<dbReference type="VEuPathDB" id="FungiDB:CIHG_01140"/>
<protein>
    <submittedName>
        <fullName evidence="1">Uncharacterized protein</fullName>
    </submittedName>
</protein>
<evidence type="ECO:0000313" key="1">
    <source>
        <dbReference type="EMBL" id="KMU83358.1"/>
    </source>
</evidence>
<dbReference type="Proteomes" id="UP000054563">
    <property type="component" value="Unassembled WGS sequence"/>
</dbReference>
<organism evidence="1 2">
    <name type="scientific">Coccidioides immitis H538.4</name>
    <dbReference type="NCBI Taxonomy" id="396776"/>
    <lineage>
        <taxon>Eukaryota</taxon>
        <taxon>Fungi</taxon>
        <taxon>Dikarya</taxon>
        <taxon>Ascomycota</taxon>
        <taxon>Pezizomycotina</taxon>
        <taxon>Eurotiomycetes</taxon>
        <taxon>Eurotiomycetidae</taxon>
        <taxon>Onygenales</taxon>
        <taxon>Onygenaceae</taxon>
        <taxon>Coccidioides</taxon>
    </lineage>
</organism>
<name>A0A0J8U8H1_COCIT</name>
<dbReference type="AlphaFoldDB" id="A0A0J8U8H1"/>
<proteinExistence type="predicted"/>
<dbReference type="EMBL" id="DS016982">
    <property type="protein sequence ID" value="KMU83358.1"/>
    <property type="molecule type" value="Genomic_DNA"/>
</dbReference>
<accession>A0A0J8U8H1</accession>
<sequence>MTLTAKRKFISPDEGWMTFSDLFWSHLPFGDLEQWLPYPRTWIGRDEALVKGEIQIRHLGYAIDLCFMKRIPALLRERVPTCNMNNRHSSLGPDFAKRPSATISFLLLASAEMAG</sequence>